<reference evidence="1 2" key="1">
    <citation type="submission" date="2020-08" db="EMBL/GenBank/DDBJ databases">
        <title>Genomic Encyclopedia of Type Strains, Phase IV (KMG-IV): sequencing the most valuable type-strain genomes for metagenomic binning, comparative biology and taxonomic classification.</title>
        <authorList>
            <person name="Goeker M."/>
        </authorList>
    </citation>
    <scope>NUCLEOTIDE SEQUENCE [LARGE SCALE GENOMIC DNA]</scope>
    <source>
        <strain evidence="1 2">DSM 105721</strain>
    </source>
</reference>
<sequence>MKTIKLFLGYLIAIIMLYSCIDDEGNYDYTELKTVVISNVSSNWSTPLGEEYVITPVIDYGGADSTEFVYAWVSEIQEEWSDTISREKVLRYTFKEIARYMTVFIVEHVPTGSLTSKQIDINTVSRYSTGWTILSEQNNKSILSYVRAEQAGENEITYNLFENIYTELRGDDLGTGPIRLGRHFSSASDEILVIQESGAVEISGLDFSKVITTKEEFVKKDYPSGFVPKQAEYGSRLEAILGTDGNLYTRINPNGSFQVCQYNDVPAISNAKIANMYYCAYLGYIYMYDELNHRMIGMYDSPQLYTEKIIYVSMHPDSTHLPTFTPINNMGEGTQVMYIDSYSVEGASGRDFVQIIKKGSDYYFQTYKAAFPALGDANLYVYGGKEELFVGNGYVNDNSKYCMDGSSYFYFTAGNVLYYWDRVSKVEPYYTFPGGATILDIERYAYEDREEIAVGLDNGEFYILDASFEAMTGQKEKVLFKAENLGRVVDVQYKYGNSSNFNQQSRQ</sequence>
<name>A0A7W6MXE5_9BACT</name>
<dbReference type="Pfam" id="PF16407">
    <property type="entry name" value="PKD_2"/>
    <property type="match status" value="1"/>
</dbReference>
<comment type="caution">
    <text evidence="1">The sequence shown here is derived from an EMBL/GenBank/DDBJ whole genome shotgun (WGS) entry which is preliminary data.</text>
</comment>
<organism evidence="1 2">
    <name type="scientific">Butyricimonas faecihominis</name>
    <dbReference type="NCBI Taxonomy" id="1472416"/>
    <lineage>
        <taxon>Bacteria</taxon>
        <taxon>Pseudomonadati</taxon>
        <taxon>Bacteroidota</taxon>
        <taxon>Bacteroidia</taxon>
        <taxon>Bacteroidales</taxon>
        <taxon>Odoribacteraceae</taxon>
        <taxon>Butyricimonas</taxon>
    </lineage>
</organism>
<dbReference type="EMBL" id="JACIES010000001">
    <property type="protein sequence ID" value="MBB4024652.1"/>
    <property type="molecule type" value="Genomic_DNA"/>
</dbReference>
<proteinExistence type="predicted"/>
<keyword evidence="2" id="KW-1185">Reference proteome</keyword>
<evidence type="ECO:0000313" key="1">
    <source>
        <dbReference type="EMBL" id="MBB4024652.1"/>
    </source>
</evidence>
<accession>A0A7W6MXE5</accession>
<protein>
    <submittedName>
        <fullName evidence="1">Uncharacterized protein</fullName>
    </submittedName>
</protein>
<dbReference type="InterPro" id="IPR032183">
    <property type="entry name" value="PKD-like"/>
</dbReference>
<dbReference type="AlphaFoldDB" id="A0A7W6MXE5"/>
<gene>
    <name evidence="1" type="ORF">GGR14_000413</name>
</gene>
<dbReference type="RefSeq" id="WP_164720048.1">
    <property type="nucleotide sequence ID" value="NZ_BMOZ01000001.1"/>
</dbReference>
<dbReference type="GeneID" id="93100869"/>
<dbReference type="Proteomes" id="UP000546007">
    <property type="component" value="Unassembled WGS sequence"/>
</dbReference>
<evidence type="ECO:0000313" key="2">
    <source>
        <dbReference type="Proteomes" id="UP000546007"/>
    </source>
</evidence>
<dbReference type="PROSITE" id="PS51257">
    <property type="entry name" value="PROKAR_LIPOPROTEIN"/>
    <property type="match status" value="1"/>
</dbReference>